<comment type="caution">
    <text evidence="1">The sequence shown here is derived from an EMBL/GenBank/DDBJ whole genome shotgun (WGS) entry which is preliminary data.</text>
</comment>
<dbReference type="Proteomes" id="UP001461498">
    <property type="component" value="Unassembled WGS sequence"/>
</dbReference>
<name>A0AAW1D1V8_9HEMI</name>
<evidence type="ECO:0000313" key="2">
    <source>
        <dbReference type="Proteomes" id="UP001461498"/>
    </source>
</evidence>
<protein>
    <submittedName>
        <fullName evidence="1">Uncharacterized protein</fullName>
    </submittedName>
</protein>
<sequence>MKMYMICLENYPTTPYAQQLVHHKPLGITITTQTKPNTKHLVHLMPLVILLWFDKGSRLRWNDSELRIRTSAQIKTDTSVEIWKSELKKLIWQRVP</sequence>
<gene>
    <name evidence="1" type="ORF">O3M35_011551</name>
</gene>
<keyword evidence="2" id="KW-1185">Reference proteome</keyword>
<dbReference type="EMBL" id="JAPXFL010000008">
    <property type="protein sequence ID" value="KAK9502857.1"/>
    <property type="molecule type" value="Genomic_DNA"/>
</dbReference>
<proteinExistence type="predicted"/>
<reference evidence="1 2" key="1">
    <citation type="submission" date="2022-12" db="EMBL/GenBank/DDBJ databases">
        <title>Chromosome-level genome assembly of true bugs.</title>
        <authorList>
            <person name="Ma L."/>
            <person name="Li H."/>
        </authorList>
    </citation>
    <scope>NUCLEOTIDE SEQUENCE [LARGE SCALE GENOMIC DNA]</scope>
    <source>
        <strain evidence="1">Lab_2022b</strain>
    </source>
</reference>
<dbReference type="AlphaFoldDB" id="A0AAW1D1V8"/>
<accession>A0AAW1D1V8</accession>
<evidence type="ECO:0000313" key="1">
    <source>
        <dbReference type="EMBL" id="KAK9502857.1"/>
    </source>
</evidence>
<organism evidence="1 2">
    <name type="scientific">Rhynocoris fuscipes</name>
    <dbReference type="NCBI Taxonomy" id="488301"/>
    <lineage>
        <taxon>Eukaryota</taxon>
        <taxon>Metazoa</taxon>
        <taxon>Ecdysozoa</taxon>
        <taxon>Arthropoda</taxon>
        <taxon>Hexapoda</taxon>
        <taxon>Insecta</taxon>
        <taxon>Pterygota</taxon>
        <taxon>Neoptera</taxon>
        <taxon>Paraneoptera</taxon>
        <taxon>Hemiptera</taxon>
        <taxon>Heteroptera</taxon>
        <taxon>Panheteroptera</taxon>
        <taxon>Cimicomorpha</taxon>
        <taxon>Reduviidae</taxon>
        <taxon>Harpactorinae</taxon>
        <taxon>Harpactorini</taxon>
        <taxon>Rhynocoris</taxon>
    </lineage>
</organism>